<proteinExistence type="predicted"/>
<protein>
    <submittedName>
        <fullName evidence="1">Uncharacterized protein</fullName>
    </submittedName>
</protein>
<reference evidence="1" key="1">
    <citation type="submission" date="2018-10" db="EMBL/GenBank/DDBJ databases">
        <title>Hidden diversity of soil giant viruses.</title>
        <authorList>
            <person name="Schulz F."/>
            <person name="Alteio L."/>
            <person name="Goudeau D."/>
            <person name="Ryan E.M."/>
            <person name="Malmstrom R.R."/>
            <person name="Blanchard J."/>
            <person name="Woyke T."/>
        </authorList>
    </citation>
    <scope>NUCLEOTIDE SEQUENCE</scope>
    <source>
        <strain evidence="1">HYV1</strain>
    </source>
</reference>
<evidence type="ECO:0000313" key="1">
    <source>
        <dbReference type="EMBL" id="AYV83353.1"/>
    </source>
</evidence>
<dbReference type="EMBL" id="MK072388">
    <property type="protein sequence ID" value="AYV83353.1"/>
    <property type="molecule type" value="Genomic_DNA"/>
</dbReference>
<gene>
    <name evidence="1" type="ORF">Hyperionvirus6_34</name>
</gene>
<accession>A0A3G5ABU4</accession>
<name>A0A3G5ABU4_9VIRU</name>
<organism evidence="1">
    <name type="scientific">Hyperionvirus sp</name>
    <dbReference type="NCBI Taxonomy" id="2487770"/>
    <lineage>
        <taxon>Viruses</taxon>
        <taxon>Varidnaviria</taxon>
        <taxon>Bamfordvirae</taxon>
        <taxon>Nucleocytoviricota</taxon>
        <taxon>Megaviricetes</taxon>
        <taxon>Imitervirales</taxon>
        <taxon>Mimiviridae</taxon>
        <taxon>Klosneuvirinae</taxon>
    </lineage>
</organism>
<sequence length="38" mass="4598">MDSRQEIVFVLIGGQKSSNWEISSREHLFEWEICKHMF</sequence>